<protein>
    <recommendedName>
        <fullName evidence="5">beta-mannosidase</fullName>
        <ecNumber evidence="5">3.2.1.25</ecNumber>
    </recommendedName>
    <alternativeName>
        <fullName evidence="11">Mannanase</fullName>
    </alternativeName>
</protein>
<evidence type="ECO:0000259" key="13">
    <source>
        <dbReference type="PROSITE" id="PS50106"/>
    </source>
</evidence>
<dbReference type="Pfam" id="PF17753">
    <property type="entry name" value="Ig_mannosidase"/>
    <property type="match status" value="1"/>
</dbReference>
<dbReference type="PROSITE" id="PS50106">
    <property type="entry name" value="PDZ"/>
    <property type="match status" value="1"/>
</dbReference>
<dbReference type="Pfam" id="PF07647">
    <property type="entry name" value="SAM_2"/>
    <property type="match status" value="1"/>
</dbReference>
<dbReference type="InterPro" id="IPR013783">
    <property type="entry name" value="Ig-like_fold"/>
</dbReference>
<dbReference type="GO" id="GO:0005764">
    <property type="term" value="C:lysosome"/>
    <property type="evidence" value="ECO:0007669"/>
    <property type="project" value="UniProtKB-SubCell"/>
</dbReference>
<name>A0A077ZBC0_TRITR</name>
<dbReference type="Gene3D" id="3.20.20.80">
    <property type="entry name" value="Glycosidases"/>
    <property type="match status" value="1"/>
</dbReference>
<feature type="domain" description="SAM" evidence="12">
    <location>
        <begin position="943"/>
        <end position="1008"/>
    </location>
</feature>
<dbReference type="EMBL" id="HG805995">
    <property type="protein sequence ID" value="CDW55950.1"/>
    <property type="molecule type" value="Genomic_DNA"/>
</dbReference>
<evidence type="ECO:0000259" key="12">
    <source>
        <dbReference type="PROSITE" id="PS50105"/>
    </source>
</evidence>
<dbReference type="InterPro" id="IPR050887">
    <property type="entry name" value="Beta-mannosidase_GH2"/>
</dbReference>
<dbReference type="SUPFAM" id="SSF50729">
    <property type="entry name" value="PH domain-like"/>
    <property type="match status" value="1"/>
</dbReference>
<dbReference type="InterPro" id="IPR011993">
    <property type="entry name" value="PH-like_dom_sf"/>
</dbReference>
<dbReference type="PANTHER" id="PTHR43730:SF1">
    <property type="entry name" value="BETA-MANNOSIDASE"/>
    <property type="match status" value="1"/>
</dbReference>
<feature type="domain" description="PDZ" evidence="13">
    <location>
        <begin position="1144"/>
        <end position="1195"/>
    </location>
</feature>
<keyword evidence="8" id="KW-0325">Glycoprotein</keyword>
<dbReference type="Gene3D" id="2.60.120.260">
    <property type="entry name" value="Galactose-binding domain-like"/>
    <property type="match status" value="1"/>
</dbReference>
<gene>
    <name evidence="15" type="ORF">TTRE_0000422401</name>
</gene>
<dbReference type="InterPro" id="IPR041625">
    <property type="entry name" value="Beta-mannosidase_Ig"/>
</dbReference>
<dbReference type="SUPFAM" id="SSF50156">
    <property type="entry name" value="PDZ domain-like"/>
    <property type="match status" value="1"/>
</dbReference>
<reference evidence="15" key="2">
    <citation type="submission" date="2014-03" db="EMBL/GenBank/DDBJ databases">
        <title>The whipworm genome and dual-species transcriptomics of an intimate host-pathogen interaction.</title>
        <authorList>
            <person name="Foth B.J."/>
            <person name="Tsai I.J."/>
            <person name="Reid A.J."/>
            <person name="Bancroft A.J."/>
            <person name="Nichol S."/>
            <person name="Tracey A."/>
            <person name="Holroyd N."/>
            <person name="Cotton J.A."/>
            <person name="Stanley E.J."/>
            <person name="Zarowiecki M."/>
            <person name="Liu J.Z."/>
            <person name="Huckvale T."/>
            <person name="Cooper P.J."/>
            <person name="Grencis R.K."/>
            <person name="Berriman M."/>
        </authorList>
    </citation>
    <scope>NUCLEOTIDE SEQUENCE [LARGE SCALE GENOMIC DNA]</scope>
</reference>
<dbReference type="SUPFAM" id="SSF47769">
    <property type="entry name" value="SAM/Pointed domain"/>
    <property type="match status" value="1"/>
</dbReference>
<dbReference type="SUPFAM" id="SSF49303">
    <property type="entry name" value="beta-Galactosidase/glucuronidase domain"/>
    <property type="match status" value="2"/>
</dbReference>
<comment type="similarity">
    <text evidence="4">Belongs to the CNKSR family.</text>
</comment>
<accession>A0A077ZBC0</accession>
<keyword evidence="6" id="KW-0732">Signal</keyword>
<dbReference type="InterPro" id="IPR017874">
    <property type="entry name" value="CRIC_domain"/>
</dbReference>
<evidence type="ECO:0000256" key="9">
    <source>
        <dbReference type="ARBA" id="ARBA00023228"/>
    </source>
</evidence>
<evidence type="ECO:0000256" key="1">
    <source>
        <dbReference type="ARBA" id="ARBA00000829"/>
    </source>
</evidence>
<dbReference type="Gene3D" id="1.10.150.50">
    <property type="entry name" value="Transcription Factor, Ets-1"/>
    <property type="match status" value="1"/>
</dbReference>
<dbReference type="Pfam" id="PF22666">
    <property type="entry name" value="Glyco_hydro_2_N2"/>
    <property type="match status" value="1"/>
</dbReference>
<organism evidence="15 16">
    <name type="scientific">Trichuris trichiura</name>
    <name type="common">Whipworm</name>
    <name type="synonym">Trichocephalus trichiurus</name>
    <dbReference type="NCBI Taxonomy" id="36087"/>
    <lineage>
        <taxon>Eukaryota</taxon>
        <taxon>Metazoa</taxon>
        <taxon>Ecdysozoa</taxon>
        <taxon>Nematoda</taxon>
        <taxon>Enoplea</taxon>
        <taxon>Dorylaimia</taxon>
        <taxon>Trichinellida</taxon>
        <taxon>Trichuridae</taxon>
        <taxon>Trichuris</taxon>
    </lineage>
</organism>
<dbReference type="EC" id="3.2.1.25" evidence="5"/>
<dbReference type="SUPFAM" id="SSF49785">
    <property type="entry name" value="Galactose-binding domain-like"/>
    <property type="match status" value="1"/>
</dbReference>
<dbReference type="AlphaFoldDB" id="A0A077ZBC0"/>
<keyword evidence="7" id="KW-0378">Hydrolase</keyword>
<dbReference type="InterPro" id="IPR054593">
    <property type="entry name" value="Beta-mannosidase-like_N2"/>
</dbReference>
<dbReference type="PROSITE" id="PS50105">
    <property type="entry name" value="SAM_DOMAIN"/>
    <property type="match status" value="1"/>
</dbReference>
<comment type="subcellular location">
    <subcellularLocation>
        <location evidence="2">Lysosome</location>
    </subcellularLocation>
</comment>
<sequence>MFTILGDMLKAVRYVVTLCMPVIFFARFHLPLQERSVDVLPSNLGVIDQHFTSQIIQYNLSNLNWKFQNSNQSYTGSARIPSCIHIDLLACGLIPDPYVGDNDVRLRWVALDNWTYSTTFRLQSPSLVHHKKKKKLLFFYGLDTIAQISLNGILLKRAENMHLSSTVDLSNVLTAGINRLEIAFASPVLQAKKLSDEYELAYGYDIPPKCPLAIQNGDCHVNFLRKMASSFSWDWAPSFPTVGIYKAASLLLFDCCIIREFSVLPKLNASDQMWRLHVQFELNCASSTNVTATVTLESTLNWTWQSPVTAGINQLDQVFTIPDISVERWWPYGYGKQRLYQVRGRIDCTIESDIKTIHIGFRTVTLSQLPAPAGNLFYFEVNGVPVFLKGANWVPVDSFLPRVSNDRVQFLLESSQQANMNCLRVWGGGAYESDFFYEEADRRGILIWQDLMFAVALYPVNKAFLESVGQEVAFQLGRLKHHPSIFVWSANNENELGINHWFHGTANKSTYQSDYLTLYRDLIGNIVSKVDQQSRPFVLSSPSNGELTIKEGGISSNPNSELYGDMHYYTVRDMWISYIHPVARCISEFGFQSLPFVETLQTAGFKDYDFRFNSQSMLHRQHHPTAHKSMAFNVKAHFRLIEYDDGKLTTSSRLVASKLWRWVFLTQLYQAIAYKTMVEHWRRWRSRFDGSGRGHTMCTLYWQLNDVWQAPSWSTIDYNLKWKIAHYYAQRFFAPLLLSAECYPNHSCDIYAISDLVKPVKNIRLTVQFLKWGSFQSECSLHTTLPIVQPLSAHVVFNFDKTTCDLRNFDILSLHLQGDENDATNVHLFSDLRNVSAEKLGNIESVQVDVGQQERHFQVSLSASQPVAFVWLDVANVTGYFSDNGFIMLQSKVTVTFYAKNVNDLNVIKDRLTVLTLSDVYNGAAMVVQHYNSISFLDVVNSWNEEDVVSWLRGLDDVVTPYLQVFTSSSIDGRKLLLLSSVDLIDMGITNLHALRTFINAIQLLINLCFEIDSENLQCIALQLSAKSRNLMHDLRCLVTPKGSKRLEWEVLPNSILSELSCLAEQTKKMVSWLDRSPFSADNSYHQIRDTILHLVVRIIQIIRSSCRNVGDTSRNCTQLCAICDRIVEESRDPLILQTAYLENVIVKRNSLQDELGFNIEAPYKGMHAISEVKFRSPADFCGRLMSGDEIVQVNEHTVIGWQLNFISELLLSCETLEVSLLLKKRPHQHDGIVKSLTANIKYPTTVDVPPTLTIHPLKKRRRSSSLGVLHVSFAELSLKHNDTEHHTDEWKNSIPPNCRQVDARSLSTSNSLMKPFDRRRATFSVDELREAHSFALNGGVPWRKRNSALIEEASSTSDLSQLNLDLFIEQYNECHRQSCVVERVPFIWDQAIYAEVELADHTSILEQGIAVDSFSSPEWHLSDKSVQLYQDHSSGNGEISNQNFKEGREGKCLSEAERSCSPSAADVESPRLFSGQTMPSDDECSSSMSMSFQSSCTTPLYPRSHSKLRKFFGESFDFPEARWYFEAKNCSAPVLSPPKVYAGVTLEGWAYQAQIDCKRSRHSNHKWVKRWLVLKGFFLYVYLNSESYQPEMVIRLSNCRVSPPGPELKTRKIK</sequence>
<evidence type="ECO:0000313" key="16">
    <source>
        <dbReference type="Proteomes" id="UP000030665"/>
    </source>
</evidence>
<dbReference type="InterPro" id="IPR017853">
    <property type="entry name" value="GH"/>
</dbReference>
<evidence type="ECO:0000313" key="15">
    <source>
        <dbReference type="EMBL" id="CDW55950.1"/>
    </source>
</evidence>
<evidence type="ECO:0000256" key="10">
    <source>
        <dbReference type="ARBA" id="ARBA00023295"/>
    </source>
</evidence>
<dbReference type="SMART" id="SM00454">
    <property type="entry name" value="SAM"/>
    <property type="match status" value="1"/>
</dbReference>
<comment type="catalytic activity">
    <reaction evidence="1">
        <text>Hydrolysis of terminal, non-reducing beta-D-mannose residues in beta-D-mannosides.</text>
        <dbReference type="EC" id="3.2.1.25"/>
    </reaction>
</comment>
<dbReference type="InterPro" id="IPR001849">
    <property type="entry name" value="PH_domain"/>
</dbReference>
<dbReference type="FunFam" id="3.20.20.80:FF:000050">
    <property type="entry name" value="Beta-mannosidase B"/>
    <property type="match status" value="1"/>
</dbReference>
<keyword evidence="10" id="KW-0326">Glycosidase</keyword>
<dbReference type="Gene3D" id="2.30.42.10">
    <property type="match status" value="1"/>
</dbReference>
<evidence type="ECO:0000256" key="6">
    <source>
        <dbReference type="ARBA" id="ARBA00022729"/>
    </source>
</evidence>
<dbReference type="InterPro" id="IPR036156">
    <property type="entry name" value="Beta-gal/glucu_dom_sf"/>
</dbReference>
<evidence type="ECO:0000256" key="2">
    <source>
        <dbReference type="ARBA" id="ARBA00004371"/>
    </source>
</evidence>
<evidence type="ECO:0000256" key="7">
    <source>
        <dbReference type="ARBA" id="ARBA00022801"/>
    </source>
</evidence>
<evidence type="ECO:0000256" key="11">
    <source>
        <dbReference type="ARBA" id="ARBA00033445"/>
    </source>
</evidence>
<dbReference type="SMART" id="SM00228">
    <property type="entry name" value="PDZ"/>
    <property type="match status" value="1"/>
</dbReference>
<evidence type="ECO:0000259" key="14">
    <source>
        <dbReference type="PROSITE" id="PS51290"/>
    </source>
</evidence>
<reference evidence="15" key="1">
    <citation type="submission" date="2014-01" db="EMBL/GenBank/DDBJ databases">
        <authorList>
            <person name="Aslett M."/>
        </authorList>
    </citation>
    <scope>NUCLEOTIDE SEQUENCE</scope>
</reference>
<dbReference type="Proteomes" id="UP000030665">
    <property type="component" value="Unassembled WGS sequence"/>
</dbReference>
<dbReference type="Pfam" id="PF10534">
    <property type="entry name" value="CRIC_ras_sig"/>
    <property type="match status" value="1"/>
</dbReference>
<dbReference type="InterPro" id="IPR036034">
    <property type="entry name" value="PDZ_sf"/>
</dbReference>
<dbReference type="Pfam" id="PF00169">
    <property type="entry name" value="PH"/>
    <property type="match status" value="1"/>
</dbReference>
<dbReference type="SUPFAM" id="SSF51445">
    <property type="entry name" value="(Trans)glycosidases"/>
    <property type="match status" value="1"/>
</dbReference>
<dbReference type="InterPro" id="IPR013761">
    <property type="entry name" value="SAM/pointed_sf"/>
</dbReference>
<evidence type="ECO:0000256" key="8">
    <source>
        <dbReference type="ARBA" id="ARBA00023180"/>
    </source>
</evidence>
<comment type="similarity">
    <text evidence="3">Belongs to the glycosyl hydrolase 2 family.</text>
</comment>
<dbReference type="STRING" id="36087.A0A077ZBC0"/>
<dbReference type="PROSITE" id="PS51290">
    <property type="entry name" value="CRIC"/>
    <property type="match status" value="1"/>
</dbReference>
<evidence type="ECO:0000256" key="4">
    <source>
        <dbReference type="ARBA" id="ARBA00009498"/>
    </source>
</evidence>
<dbReference type="InterPro" id="IPR008979">
    <property type="entry name" value="Galactose-bd-like_sf"/>
</dbReference>
<keyword evidence="16" id="KW-1185">Reference proteome</keyword>
<evidence type="ECO:0000256" key="5">
    <source>
        <dbReference type="ARBA" id="ARBA00012754"/>
    </source>
</evidence>
<dbReference type="OrthoDB" id="2866996at2759"/>
<dbReference type="InterPro" id="IPR001478">
    <property type="entry name" value="PDZ"/>
</dbReference>
<dbReference type="PANTHER" id="PTHR43730">
    <property type="entry name" value="BETA-MANNOSIDASE"/>
    <property type="match status" value="1"/>
</dbReference>
<proteinExistence type="inferred from homology"/>
<dbReference type="Gene3D" id="2.30.29.30">
    <property type="entry name" value="Pleckstrin-homology domain (PH domain)/Phosphotyrosine-binding domain (PTB)"/>
    <property type="match status" value="1"/>
</dbReference>
<keyword evidence="9" id="KW-0458">Lysosome</keyword>
<dbReference type="InterPro" id="IPR001660">
    <property type="entry name" value="SAM"/>
</dbReference>
<dbReference type="GO" id="GO:0004567">
    <property type="term" value="F:beta-mannosidase activity"/>
    <property type="evidence" value="ECO:0007669"/>
    <property type="project" value="UniProtKB-EC"/>
</dbReference>
<evidence type="ECO:0000256" key="3">
    <source>
        <dbReference type="ARBA" id="ARBA00007401"/>
    </source>
</evidence>
<feature type="domain" description="CRIC" evidence="14">
    <location>
        <begin position="1016"/>
        <end position="1110"/>
    </location>
</feature>
<dbReference type="Gene3D" id="2.60.40.10">
    <property type="entry name" value="Immunoglobulins"/>
    <property type="match status" value="2"/>
</dbReference>
<dbReference type="FunFam" id="2.60.120.260:FF:000060">
    <property type="entry name" value="Probable beta-mannosidase"/>
    <property type="match status" value="1"/>
</dbReference>
<dbReference type="GO" id="GO:0006516">
    <property type="term" value="P:glycoprotein catabolic process"/>
    <property type="evidence" value="ECO:0007669"/>
    <property type="project" value="TreeGrafter"/>
</dbReference>